<evidence type="ECO:0000313" key="3">
    <source>
        <dbReference type="Proteomes" id="UP001152799"/>
    </source>
</evidence>
<dbReference type="Proteomes" id="UP001152799">
    <property type="component" value="Chromosome 7"/>
</dbReference>
<accession>A0A9N9MXS0</accession>
<keyword evidence="3" id="KW-1185">Reference proteome</keyword>
<reference evidence="2" key="1">
    <citation type="submission" date="2022-01" db="EMBL/GenBank/DDBJ databases">
        <authorList>
            <person name="King R."/>
        </authorList>
    </citation>
    <scope>NUCLEOTIDE SEQUENCE</scope>
</reference>
<feature type="compositionally biased region" description="Basic residues" evidence="1">
    <location>
        <begin position="9"/>
        <end position="20"/>
    </location>
</feature>
<organism evidence="2 3">
    <name type="scientific">Ceutorhynchus assimilis</name>
    <name type="common">cabbage seed weevil</name>
    <dbReference type="NCBI Taxonomy" id="467358"/>
    <lineage>
        <taxon>Eukaryota</taxon>
        <taxon>Metazoa</taxon>
        <taxon>Ecdysozoa</taxon>
        <taxon>Arthropoda</taxon>
        <taxon>Hexapoda</taxon>
        <taxon>Insecta</taxon>
        <taxon>Pterygota</taxon>
        <taxon>Neoptera</taxon>
        <taxon>Endopterygota</taxon>
        <taxon>Coleoptera</taxon>
        <taxon>Polyphaga</taxon>
        <taxon>Cucujiformia</taxon>
        <taxon>Curculionidae</taxon>
        <taxon>Ceutorhynchinae</taxon>
        <taxon>Ceutorhynchus</taxon>
    </lineage>
</organism>
<evidence type="ECO:0000256" key="1">
    <source>
        <dbReference type="SAM" id="MobiDB-lite"/>
    </source>
</evidence>
<dbReference type="EMBL" id="OU892283">
    <property type="protein sequence ID" value="CAG9771214.1"/>
    <property type="molecule type" value="Genomic_DNA"/>
</dbReference>
<evidence type="ECO:0000313" key="2">
    <source>
        <dbReference type="EMBL" id="CAG9771214.1"/>
    </source>
</evidence>
<dbReference type="OrthoDB" id="6740751at2759"/>
<name>A0A9N9MXS0_9CUCU</name>
<proteinExistence type="predicted"/>
<protein>
    <submittedName>
        <fullName evidence="2">Uncharacterized protein</fullName>
    </submittedName>
</protein>
<feature type="region of interest" description="Disordered" evidence="1">
    <location>
        <begin position="150"/>
        <end position="175"/>
    </location>
</feature>
<feature type="region of interest" description="Disordered" evidence="1">
    <location>
        <begin position="1"/>
        <end position="67"/>
    </location>
</feature>
<feature type="compositionally biased region" description="Polar residues" evidence="1">
    <location>
        <begin position="34"/>
        <end position="45"/>
    </location>
</feature>
<dbReference type="AlphaFoldDB" id="A0A9N9MXS0"/>
<gene>
    <name evidence="2" type="ORF">CEUTPL_LOCUS11652</name>
</gene>
<feature type="compositionally biased region" description="Acidic residues" evidence="1">
    <location>
        <begin position="156"/>
        <end position="175"/>
    </location>
</feature>
<sequence>MSEENNQKPTRKLIRVRKFRTNPTENNLEEQEVSAPTLSQNSDSIFSGDEEEIQVIDPESQSNSSRRHPIEFMFPHLKQEGLDTNNLTKTMSTTDLTKLLVGKTAQIPDEMRNRYGRRRAIDFSTIVEEDENSSSSEDLKKLRRKLRKLFKSPAEMTDDGNESDISESEEDTEDK</sequence>